<feature type="region of interest" description="Disordered" evidence="1">
    <location>
        <begin position="461"/>
        <end position="542"/>
    </location>
</feature>
<feature type="compositionally biased region" description="Polar residues" evidence="1">
    <location>
        <begin position="507"/>
        <end position="524"/>
    </location>
</feature>
<dbReference type="PANTHER" id="PTHR31286:SF173">
    <property type="entry name" value="DUF4283 DOMAIN-CONTAINING PROTEIN"/>
    <property type="match status" value="1"/>
</dbReference>
<dbReference type="PANTHER" id="PTHR31286">
    <property type="entry name" value="GLYCINE-RICH CELL WALL STRUCTURAL PROTEIN 1.8-LIKE"/>
    <property type="match status" value="1"/>
</dbReference>
<organism evidence="2 3">
    <name type="scientific">Gossypium anomalum</name>
    <dbReference type="NCBI Taxonomy" id="47600"/>
    <lineage>
        <taxon>Eukaryota</taxon>
        <taxon>Viridiplantae</taxon>
        <taxon>Streptophyta</taxon>
        <taxon>Embryophyta</taxon>
        <taxon>Tracheophyta</taxon>
        <taxon>Spermatophyta</taxon>
        <taxon>Magnoliopsida</taxon>
        <taxon>eudicotyledons</taxon>
        <taxon>Gunneridae</taxon>
        <taxon>Pentapetalae</taxon>
        <taxon>rosids</taxon>
        <taxon>malvids</taxon>
        <taxon>Malvales</taxon>
        <taxon>Malvaceae</taxon>
        <taxon>Malvoideae</taxon>
        <taxon>Gossypium</taxon>
    </lineage>
</organism>
<feature type="compositionally biased region" description="Basic and acidic residues" evidence="1">
    <location>
        <begin position="484"/>
        <end position="504"/>
    </location>
</feature>
<gene>
    <name evidence="2" type="ORF">CXB51_036274</name>
</gene>
<keyword evidence="3" id="KW-1185">Reference proteome</keyword>
<dbReference type="OrthoDB" id="994333at2759"/>
<dbReference type="AlphaFoldDB" id="A0A8J5XLR8"/>
<evidence type="ECO:0000313" key="3">
    <source>
        <dbReference type="Proteomes" id="UP000701853"/>
    </source>
</evidence>
<comment type="caution">
    <text evidence="2">The sequence shown here is derived from an EMBL/GenBank/DDBJ whole genome shotgun (WGS) entry which is preliminary data.</text>
</comment>
<sequence length="694" mass="77886">MSSLCDNSGSDKSIVEELIPKKVRFREKDDDPSSDMMVDLSSEQPISWKGKLVGQNPKDILNRSEGIEDLNILEGDIQKSFVNGVPTVETILLKKIEFLKMGIDFKKKTKTGVATNLFRAPTLGAPTSWLSWLVPGSGVRGLHALNEPPPEPPYTVVRVSKTLPFLCRFSGTPMISALTTVPRPEGKPEIAVLDGHIDGASVCIDGLDLGSYTDAPRSFQKLLRREGKELGLKTLADTFFLGLCYLGLSLGLGFGCIWAKVPGQIWATTPTITFSDRIHQILIQCMENTVILKLLGRNIGFSVLQNKIYNLWRPIEPLHMMDIENEYFLPWLLAFDLSQAYPSVVMVWIRFPGLPGYLYNHKIITEIGGMVEKVVKLDMNTDNRARGHFARMAFYCGRYGHVENIYNFKNHDHNSEKKVDLTEVSSESQNRVEDGSKKINEIYGLWMIVERKSRRKPREIVQNSLGNQEREKEGSHFRVLNNRDLIKGNNERGSQDYRRLKGKEVLNGNSQKENSSPKHNGQNDLNKRNNFKGKSKSPKELDKQLGFGITPLECKASTDQRGLSSAAQDKNKVLVEVGGLDSDKHSAVVFPTNKNFSINNREHILENTLGASKRDFSGIGKGIKNRGKEVTNKHNKIYHSRNTRFKTSGSVRVMLKAFMVQLAESLSVVHKDDIVSEVIPEVEKQQVGARLPGQ</sequence>
<accession>A0A8J5XLR8</accession>
<evidence type="ECO:0008006" key="4">
    <source>
        <dbReference type="Google" id="ProtNLM"/>
    </source>
</evidence>
<name>A0A8J5XLR8_9ROSI</name>
<dbReference type="Proteomes" id="UP000701853">
    <property type="component" value="Chromosome 13"/>
</dbReference>
<reference evidence="2 3" key="1">
    <citation type="journal article" date="2021" name="bioRxiv">
        <title>The Gossypium anomalum genome as a resource for cotton improvement and evolutionary analysis of hybrid incompatibility.</title>
        <authorList>
            <person name="Grover C.E."/>
            <person name="Yuan D."/>
            <person name="Arick M.A."/>
            <person name="Miller E.R."/>
            <person name="Hu G."/>
            <person name="Peterson D.G."/>
            <person name="Wendel J.F."/>
            <person name="Udall J.A."/>
        </authorList>
    </citation>
    <scope>NUCLEOTIDE SEQUENCE [LARGE SCALE GENOMIC DNA]</scope>
    <source>
        <strain evidence="2">JFW-Udall</strain>
        <tissue evidence="2">Leaf</tissue>
    </source>
</reference>
<protein>
    <recommendedName>
        <fullName evidence="4">DUF4283 domain-containing protein</fullName>
    </recommendedName>
</protein>
<dbReference type="InterPro" id="IPR040256">
    <property type="entry name" value="At4g02000-like"/>
</dbReference>
<evidence type="ECO:0000313" key="2">
    <source>
        <dbReference type="EMBL" id="KAG8471791.1"/>
    </source>
</evidence>
<proteinExistence type="predicted"/>
<dbReference type="EMBL" id="JAHUZN010000013">
    <property type="protein sequence ID" value="KAG8471791.1"/>
    <property type="molecule type" value="Genomic_DNA"/>
</dbReference>
<evidence type="ECO:0000256" key="1">
    <source>
        <dbReference type="SAM" id="MobiDB-lite"/>
    </source>
</evidence>